<evidence type="ECO:0000256" key="3">
    <source>
        <dbReference type="PIRSR" id="PIRSR003092-1"/>
    </source>
</evidence>
<accession>A0A2A2H2R3</accession>
<dbReference type="GO" id="GO:0005829">
    <property type="term" value="C:cytosol"/>
    <property type="evidence" value="ECO:0007669"/>
    <property type="project" value="TreeGrafter"/>
</dbReference>
<evidence type="ECO:0000256" key="1">
    <source>
        <dbReference type="ARBA" id="ARBA00022741"/>
    </source>
</evidence>
<dbReference type="GO" id="GO:0051782">
    <property type="term" value="P:negative regulation of cell division"/>
    <property type="evidence" value="ECO:0007669"/>
    <property type="project" value="TreeGrafter"/>
</dbReference>
<comment type="caution">
    <text evidence="5">The sequence shown here is derived from an EMBL/GenBank/DDBJ whole genome shotgun (WGS) entry which is preliminary data.</text>
</comment>
<evidence type="ECO:0000313" key="6">
    <source>
        <dbReference type="Proteomes" id="UP000217784"/>
    </source>
</evidence>
<feature type="binding site" evidence="3">
    <location>
        <begin position="11"/>
        <end position="18"/>
    </location>
    <ligand>
        <name>ATP</name>
        <dbReference type="ChEBI" id="CHEBI:30616"/>
    </ligand>
</feature>
<keyword evidence="2 3" id="KW-0067">ATP-binding</keyword>
<dbReference type="AlphaFoldDB" id="A0A2A2H2R3"/>
<dbReference type="InterPro" id="IPR050625">
    <property type="entry name" value="ParA/MinD_ATPase"/>
</dbReference>
<gene>
    <name evidence="5" type="ORF">ASJ80_01075</name>
</gene>
<dbReference type="InterPro" id="IPR010224">
    <property type="entry name" value="MinD_archaea"/>
</dbReference>
<proteinExistence type="predicted"/>
<dbReference type="FunFam" id="3.40.50.300:FF:000285">
    <property type="entry name" value="Sporulation initiation inhibitor Soj"/>
    <property type="match status" value="1"/>
</dbReference>
<dbReference type="GO" id="GO:0009898">
    <property type="term" value="C:cytoplasmic side of plasma membrane"/>
    <property type="evidence" value="ECO:0007669"/>
    <property type="project" value="TreeGrafter"/>
</dbReference>
<evidence type="ECO:0000256" key="2">
    <source>
        <dbReference type="ARBA" id="ARBA00022840"/>
    </source>
</evidence>
<dbReference type="PIRSF" id="PIRSF003092">
    <property type="entry name" value="MinD"/>
    <property type="match status" value="1"/>
</dbReference>
<keyword evidence="6" id="KW-1185">Reference proteome</keyword>
<dbReference type="PANTHER" id="PTHR43384">
    <property type="entry name" value="SEPTUM SITE-DETERMINING PROTEIN MIND HOMOLOG, CHLOROPLASTIC-RELATED"/>
    <property type="match status" value="1"/>
</dbReference>
<keyword evidence="1 3" id="KW-0547">Nucleotide-binding</keyword>
<dbReference type="RefSeq" id="WP_069582992.1">
    <property type="nucleotide sequence ID" value="NZ_LMVM01000038.1"/>
</dbReference>
<dbReference type="GO" id="GO:0005524">
    <property type="term" value="F:ATP binding"/>
    <property type="evidence" value="ECO:0007669"/>
    <property type="project" value="UniProtKB-KW"/>
</dbReference>
<protein>
    <submittedName>
        <fullName evidence="5">Septum site-determining protein MinD</fullName>
    </submittedName>
</protein>
<dbReference type="InterPro" id="IPR002586">
    <property type="entry name" value="CobQ/CobB/MinD/ParA_Nub-bd_dom"/>
</dbReference>
<sequence length="260" mass="27263">MTRVITVASGKGGVGKTTITANLGVALSTYGEETIVLDADVAMANLELILGMEGKSITLHDVLSGEASIEDAIYEGPGGVKVIPAGISLEGLRKIRLDRLEEALSVLVENADILLIDAPAGLEKDALAAIASAQELILVTTPEVPSISDALKTKIVANKLGVEITGVVINREQHDKTFLTVNEIETILEVPVIAVVPDDPEVSRAAAFGEPLVVKNPKSPTSNAIMQLGADLIGEEYHPIEPDKKGVISKLVEGLLGRRG</sequence>
<dbReference type="NCBIfam" id="TIGR01969">
    <property type="entry name" value="minD_arch"/>
    <property type="match status" value="1"/>
</dbReference>
<dbReference type="Proteomes" id="UP000217784">
    <property type="component" value="Unassembled WGS sequence"/>
</dbReference>
<evidence type="ECO:0000259" key="4">
    <source>
        <dbReference type="Pfam" id="PF01656"/>
    </source>
</evidence>
<dbReference type="OrthoDB" id="31168at2157"/>
<dbReference type="SUPFAM" id="SSF52540">
    <property type="entry name" value="P-loop containing nucleoside triphosphate hydrolases"/>
    <property type="match status" value="1"/>
</dbReference>
<dbReference type="InterPro" id="IPR027417">
    <property type="entry name" value="P-loop_NTPase"/>
</dbReference>
<evidence type="ECO:0000313" key="5">
    <source>
        <dbReference type="EMBL" id="PAV03576.1"/>
    </source>
</evidence>
<dbReference type="EMBL" id="LMVM01000038">
    <property type="protein sequence ID" value="PAV03576.1"/>
    <property type="molecule type" value="Genomic_DNA"/>
</dbReference>
<name>A0A2A2H2R3_METBR</name>
<dbReference type="Gene3D" id="3.40.50.300">
    <property type="entry name" value="P-loop containing nucleotide triphosphate hydrolases"/>
    <property type="match status" value="1"/>
</dbReference>
<dbReference type="PANTHER" id="PTHR43384:SF10">
    <property type="entry name" value="ATPASE INVOLVED IN CHROMOSOME PARTITIONING, PARA_MIND FAMILY"/>
    <property type="match status" value="1"/>
</dbReference>
<organism evidence="5 6">
    <name type="scientific">Methanobacterium bryantii</name>
    <dbReference type="NCBI Taxonomy" id="2161"/>
    <lineage>
        <taxon>Archaea</taxon>
        <taxon>Methanobacteriati</taxon>
        <taxon>Methanobacteriota</taxon>
        <taxon>Methanomada group</taxon>
        <taxon>Methanobacteria</taxon>
        <taxon>Methanobacteriales</taxon>
        <taxon>Methanobacteriaceae</taxon>
        <taxon>Methanobacterium</taxon>
    </lineage>
</organism>
<dbReference type="GO" id="GO:0016887">
    <property type="term" value="F:ATP hydrolysis activity"/>
    <property type="evidence" value="ECO:0007669"/>
    <property type="project" value="TreeGrafter"/>
</dbReference>
<feature type="domain" description="CobQ/CobB/MinD/ParA nucleotide binding" evidence="4">
    <location>
        <begin position="5"/>
        <end position="212"/>
    </location>
</feature>
<dbReference type="InterPro" id="IPR025501">
    <property type="entry name" value="MinD_FleN"/>
</dbReference>
<dbReference type="Pfam" id="PF01656">
    <property type="entry name" value="CbiA"/>
    <property type="match status" value="1"/>
</dbReference>
<reference evidence="5 6" key="1">
    <citation type="journal article" date="2017" name="BMC Genomics">
        <title>Genomic analysis of methanogenic archaea reveals a shift towards energy conservation.</title>
        <authorList>
            <person name="Gilmore S.P."/>
            <person name="Henske J.K."/>
            <person name="Sexton J.A."/>
            <person name="Solomon K.V."/>
            <person name="Seppala S."/>
            <person name="Yoo J.I."/>
            <person name="Huyett L.M."/>
            <person name="Pressman A."/>
            <person name="Cogan J.Z."/>
            <person name="Kivenson V."/>
            <person name="Peng X."/>
            <person name="Tan Y."/>
            <person name="Valentine D.L."/>
            <person name="O'Malley M.A."/>
        </authorList>
    </citation>
    <scope>NUCLEOTIDE SEQUENCE [LARGE SCALE GENOMIC DNA]</scope>
    <source>
        <strain evidence="5 6">M.o.H.</strain>
    </source>
</reference>